<feature type="modified residue" description="4-aspartylphosphate" evidence="6">
    <location>
        <position position="74"/>
    </location>
</feature>
<evidence type="ECO:0000256" key="3">
    <source>
        <dbReference type="ARBA" id="ARBA00022692"/>
    </source>
</evidence>
<evidence type="ECO:0000313" key="11">
    <source>
        <dbReference type="Proteomes" id="UP000729733"/>
    </source>
</evidence>
<dbReference type="AlphaFoldDB" id="A0A964BV26"/>
<comment type="subcellular location">
    <subcellularLocation>
        <location evidence="1">Membrane</location>
        <topology evidence="1">Single-pass membrane protein</topology>
    </subcellularLocation>
</comment>
<dbReference type="InterPro" id="IPR050739">
    <property type="entry name" value="MFP"/>
</dbReference>
<organism evidence="10 11">
    <name type="scientific">Waterburya agarophytonicola KI4</name>
    <dbReference type="NCBI Taxonomy" id="2874699"/>
    <lineage>
        <taxon>Bacteria</taxon>
        <taxon>Bacillati</taxon>
        <taxon>Cyanobacteriota</taxon>
        <taxon>Cyanophyceae</taxon>
        <taxon>Pleurocapsales</taxon>
        <taxon>Hyellaceae</taxon>
        <taxon>Waterburya</taxon>
        <taxon>Waterburya agarophytonicola</taxon>
    </lineage>
</organism>
<evidence type="ECO:0000256" key="8">
    <source>
        <dbReference type="SAM" id="Phobius"/>
    </source>
</evidence>
<protein>
    <submittedName>
        <fullName evidence="10">HlyD family efflux transporter periplasmic adaptor subunit</fullName>
    </submittedName>
</protein>
<sequence>MSSSNSNSNSPANLANQKKTEIRILIVDHQSLSSELIKSQLKPEPHIKIIGSVHTELATFEVIKNFLPSIVIIDFDVPEINGFALVKKIYDNFAEVKTIVFTHSNRLGKINQALSLGASGFLIKNSSTEEVKSVLNTVTSDRSDDTKLQLPIPSDPLELIENTPSQIYENNQNYESVEEVREFLDRVTSDKSKITDDTKLQAPLQSSPPQTVETAQSESVALITQNSAIVPAATAPLPAVIEEKEDWSAATKDLMDALPRVWTRGLLYCLIIGTGIIIPWSVLTKVDQTGTARGRLEPKDKVIQLDAPVGAKIKGINVKEGDKVKKGAILAELGSEIVNSELEQLKDKRSGLMERLSQLELRQDRARTAINTINEENNSRSLESDSQLAQAQQNLDTLKALYQSQKNEKLAQIEQVKQEINSSIAARKQAQLALAGSQARSKRLEAAYQEGVISQDRFLEIQQQAQENQELLIQANSAVEQSRSRLQEQQSSYENLIKNSDAEIKQAALRVDERRNSNQGGISSGKREILQAEEQLQELKTQIVAVDTELAQTNKQIESSQFELKQRQIVAPADGTVFHIAARGKGSVIQPGDRVIEIAPQDSTLILKAQIPPTDSGFLTKGMPVKIKFDAYPFQDYGVSDGELVSISPDSKVTDTPQGKQEIYELEVELDKPYILDGTKKIELTPGQTATAEVIIRQRRVIDFFLDPFRKLQEDGVKF</sequence>
<dbReference type="Gene3D" id="2.40.30.170">
    <property type="match status" value="1"/>
</dbReference>
<dbReference type="RefSeq" id="WP_229641782.1">
    <property type="nucleotide sequence ID" value="NZ_JADWDC010000051.1"/>
</dbReference>
<feature type="transmembrane region" description="Helical" evidence="8">
    <location>
        <begin position="265"/>
        <end position="283"/>
    </location>
</feature>
<dbReference type="PANTHER" id="PTHR30386">
    <property type="entry name" value="MEMBRANE FUSION SUBUNIT OF EMRAB-TOLC MULTIDRUG EFFLUX PUMP"/>
    <property type="match status" value="1"/>
</dbReference>
<keyword evidence="4 8" id="KW-1133">Transmembrane helix</keyword>
<reference evidence="10" key="1">
    <citation type="journal article" date="2021" name="Antonie Van Leeuwenhoek">
        <title>Draft genome and description of Waterburya agarophytonicola gen. nov. sp. nov. (Pleurocapsales, Cyanobacteria): a seaweed symbiont.</title>
        <authorList>
            <person name="Bonthond G."/>
            <person name="Shalygin S."/>
            <person name="Bayer T."/>
            <person name="Weinberger F."/>
        </authorList>
    </citation>
    <scope>NUCLEOTIDE SEQUENCE</scope>
    <source>
        <strain evidence="10">KI4</strain>
    </source>
</reference>
<proteinExistence type="inferred from homology"/>
<comment type="similarity">
    <text evidence="2">Belongs to the membrane fusion protein (MFP) (TC 8.A.1) family.</text>
</comment>
<keyword evidence="11" id="KW-1185">Reference proteome</keyword>
<evidence type="ECO:0000256" key="1">
    <source>
        <dbReference type="ARBA" id="ARBA00004167"/>
    </source>
</evidence>
<dbReference type="InterPro" id="IPR058982">
    <property type="entry name" value="Beta-barrel_AprE"/>
</dbReference>
<dbReference type="Pfam" id="PF00072">
    <property type="entry name" value="Response_reg"/>
    <property type="match status" value="1"/>
</dbReference>
<dbReference type="InterPro" id="IPR011006">
    <property type="entry name" value="CheY-like_superfamily"/>
</dbReference>
<dbReference type="Pfam" id="PF26002">
    <property type="entry name" value="Beta-barrel_AprE"/>
    <property type="match status" value="1"/>
</dbReference>
<name>A0A964BV26_9CYAN</name>
<dbReference type="GO" id="GO:0016020">
    <property type="term" value="C:membrane"/>
    <property type="evidence" value="ECO:0007669"/>
    <property type="project" value="UniProtKB-SubCell"/>
</dbReference>
<keyword evidence="6" id="KW-0597">Phosphoprotein</keyword>
<keyword evidence="7" id="KW-0175">Coiled coil</keyword>
<dbReference type="InterPro" id="IPR001789">
    <property type="entry name" value="Sig_transdc_resp-reg_receiver"/>
</dbReference>
<evidence type="ECO:0000313" key="10">
    <source>
        <dbReference type="EMBL" id="MCC0178681.1"/>
    </source>
</evidence>
<dbReference type="PANTHER" id="PTHR30386:SF26">
    <property type="entry name" value="TRANSPORT PROTEIN COMB"/>
    <property type="match status" value="1"/>
</dbReference>
<dbReference type="PROSITE" id="PS50110">
    <property type="entry name" value="RESPONSE_REGULATORY"/>
    <property type="match status" value="1"/>
</dbReference>
<evidence type="ECO:0000256" key="6">
    <source>
        <dbReference type="PROSITE-ProRule" id="PRU00169"/>
    </source>
</evidence>
<evidence type="ECO:0000256" key="2">
    <source>
        <dbReference type="ARBA" id="ARBA00009477"/>
    </source>
</evidence>
<dbReference type="Proteomes" id="UP000729733">
    <property type="component" value="Unassembled WGS sequence"/>
</dbReference>
<comment type="caution">
    <text evidence="10">The sequence shown here is derived from an EMBL/GenBank/DDBJ whole genome shotgun (WGS) entry which is preliminary data.</text>
</comment>
<dbReference type="Gene3D" id="2.40.50.100">
    <property type="match status" value="1"/>
</dbReference>
<dbReference type="Gene3D" id="3.40.50.2300">
    <property type="match status" value="1"/>
</dbReference>
<dbReference type="SUPFAM" id="SSF52172">
    <property type="entry name" value="CheY-like"/>
    <property type="match status" value="1"/>
</dbReference>
<feature type="coiled-coil region" evidence="7">
    <location>
        <begin position="461"/>
        <end position="556"/>
    </location>
</feature>
<feature type="coiled-coil region" evidence="7">
    <location>
        <begin position="335"/>
        <end position="433"/>
    </location>
</feature>
<dbReference type="PRINTS" id="PR01490">
    <property type="entry name" value="RTXTOXIND"/>
</dbReference>
<dbReference type="GO" id="GO:0000160">
    <property type="term" value="P:phosphorelay signal transduction system"/>
    <property type="evidence" value="ECO:0007669"/>
    <property type="project" value="InterPro"/>
</dbReference>
<keyword evidence="5 8" id="KW-0472">Membrane</keyword>
<evidence type="ECO:0000256" key="4">
    <source>
        <dbReference type="ARBA" id="ARBA00022989"/>
    </source>
</evidence>
<accession>A0A964BV26</accession>
<evidence type="ECO:0000256" key="7">
    <source>
        <dbReference type="SAM" id="Coils"/>
    </source>
</evidence>
<keyword evidence="3 8" id="KW-0812">Transmembrane</keyword>
<dbReference type="EMBL" id="JADWDC010000051">
    <property type="protein sequence ID" value="MCC0178681.1"/>
    <property type="molecule type" value="Genomic_DNA"/>
</dbReference>
<evidence type="ECO:0000259" key="9">
    <source>
        <dbReference type="PROSITE" id="PS50110"/>
    </source>
</evidence>
<evidence type="ECO:0000256" key="5">
    <source>
        <dbReference type="ARBA" id="ARBA00023136"/>
    </source>
</evidence>
<dbReference type="Gene3D" id="1.10.287.470">
    <property type="entry name" value="Helix hairpin bin"/>
    <property type="match status" value="1"/>
</dbReference>
<dbReference type="SMART" id="SM00448">
    <property type="entry name" value="REC"/>
    <property type="match status" value="1"/>
</dbReference>
<gene>
    <name evidence="10" type="ORF">I4641_17055</name>
</gene>
<feature type="domain" description="Response regulatory" evidence="9">
    <location>
        <begin position="23"/>
        <end position="139"/>
    </location>
</feature>